<feature type="region of interest" description="Disordered" evidence="1">
    <location>
        <begin position="193"/>
        <end position="251"/>
    </location>
</feature>
<feature type="compositionally biased region" description="Pro residues" evidence="1">
    <location>
        <begin position="80"/>
        <end position="89"/>
    </location>
</feature>
<organism evidence="2 3">
    <name type="scientific">Phyllotreta striolata</name>
    <name type="common">Striped flea beetle</name>
    <name type="synonym">Crioceris striolata</name>
    <dbReference type="NCBI Taxonomy" id="444603"/>
    <lineage>
        <taxon>Eukaryota</taxon>
        <taxon>Metazoa</taxon>
        <taxon>Ecdysozoa</taxon>
        <taxon>Arthropoda</taxon>
        <taxon>Hexapoda</taxon>
        <taxon>Insecta</taxon>
        <taxon>Pterygota</taxon>
        <taxon>Neoptera</taxon>
        <taxon>Endopterygota</taxon>
        <taxon>Coleoptera</taxon>
        <taxon>Polyphaga</taxon>
        <taxon>Cucujiformia</taxon>
        <taxon>Chrysomeloidea</taxon>
        <taxon>Chrysomelidae</taxon>
        <taxon>Galerucinae</taxon>
        <taxon>Alticini</taxon>
        <taxon>Phyllotreta</taxon>
    </lineage>
</organism>
<accession>A0A9N9XQZ4</accession>
<feature type="compositionally biased region" description="Low complexity" evidence="1">
    <location>
        <begin position="1"/>
        <end position="10"/>
    </location>
</feature>
<feature type="compositionally biased region" description="Polar residues" evidence="1">
    <location>
        <begin position="232"/>
        <end position="242"/>
    </location>
</feature>
<dbReference type="Proteomes" id="UP001153712">
    <property type="component" value="Chromosome 2"/>
</dbReference>
<dbReference type="EMBL" id="OU900095">
    <property type="protein sequence ID" value="CAG9858626.1"/>
    <property type="molecule type" value="Genomic_DNA"/>
</dbReference>
<feature type="compositionally biased region" description="Polar residues" evidence="1">
    <location>
        <begin position="134"/>
        <end position="146"/>
    </location>
</feature>
<proteinExistence type="predicted"/>
<feature type="compositionally biased region" description="Basic and acidic residues" evidence="1">
    <location>
        <begin position="12"/>
        <end position="31"/>
    </location>
</feature>
<keyword evidence="3" id="KW-1185">Reference proteome</keyword>
<feature type="region of interest" description="Disordered" evidence="1">
    <location>
        <begin position="58"/>
        <end position="167"/>
    </location>
</feature>
<evidence type="ECO:0000313" key="3">
    <source>
        <dbReference type="Proteomes" id="UP001153712"/>
    </source>
</evidence>
<dbReference type="AlphaFoldDB" id="A0A9N9XQZ4"/>
<reference evidence="2" key="1">
    <citation type="submission" date="2022-01" db="EMBL/GenBank/DDBJ databases">
        <authorList>
            <person name="King R."/>
        </authorList>
    </citation>
    <scope>NUCLEOTIDE SEQUENCE</scope>
</reference>
<evidence type="ECO:0000256" key="1">
    <source>
        <dbReference type="SAM" id="MobiDB-lite"/>
    </source>
</evidence>
<gene>
    <name evidence="2" type="ORF">PHYEVI_LOCUS5015</name>
</gene>
<protein>
    <submittedName>
        <fullName evidence="2">Uncharacterized protein</fullName>
    </submittedName>
</protein>
<feature type="region of interest" description="Disordered" evidence="1">
    <location>
        <begin position="1"/>
        <end position="43"/>
    </location>
</feature>
<feature type="compositionally biased region" description="Pro residues" evidence="1">
    <location>
        <begin position="203"/>
        <end position="214"/>
    </location>
</feature>
<evidence type="ECO:0000313" key="2">
    <source>
        <dbReference type="EMBL" id="CAG9858626.1"/>
    </source>
</evidence>
<dbReference type="OrthoDB" id="6819506at2759"/>
<name>A0A9N9XQZ4_PHYSR</name>
<feature type="compositionally biased region" description="Low complexity" evidence="1">
    <location>
        <begin position="157"/>
        <end position="167"/>
    </location>
</feature>
<sequence>MKSQSSSWSRRTSKDISGMRRQRSLEWRERGYSSSEEEIPTRPVDSHVFASLLAQAQQEFSSSYRSDDTEDAATTDNPASPLPTPPPTLVSPRSPISLHRQASPFPLENTNSRRLHYQTPQDRLRGNNGEIIYAQSNKKNLSNSTLGRSGRSRHRVGVMTSSSSATSCNSCNDIVPNGDINYHDQNKSQRLSINNDVNEDSPPEPAPPEVPPRGPSLHAASLRRIAEYALQQKDSTGSNQESPFLGQGKSL</sequence>